<proteinExistence type="predicted"/>
<evidence type="ECO:0000313" key="1">
    <source>
        <dbReference type="EMBL" id="KAJ8630184.1"/>
    </source>
</evidence>
<evidence type="ECO:0000313" key="2">
    <source>
        <dbReference type="Proteomes" id="UP001234297"/>
    </source>
</evidence>
<keyword evidence="2" id="KW-1185">Reference proteome</keyword>
<sequence length="223" mass="24791">MCSKRLCDSERNAGASRPFKTEPRSSGRSFVILGGSVKLDAVILISHNLIEILCGSGKVLVGDRIRRNSRLNDVHRKTLWWRFTLKWVSGKLGLRNQSRGCQSRFLPKTTSSAINSQYLDENSSRMTLVRFGGVTICVLVCDAFDTILGRQTHFMILCDAFCLQMCSKRLCDSERNAGASRPFKTEPRSSGRSFVILGGSLKLDAVILISHKSFFGHALCKAL</sequence>
<dbReference type="EMBL" id="CM056815">
    <property type="protein sequence ID" value="KAJ8630184.1"/>
    <property type="molecule type" value="Genomic_DNA"/>
</dbReference>
<gene>
    <name evidence="1" type="ORF">MRB53_023507</name>
</gene>
<organism evidence="1 2">
    <name type="scientific">Persea americana</name>
    <name type="common">Avocado</name>
    <dbReference type="NCBI Taxonomy" id="3435"/>
    <lineage>
        <taxon>Eukaryota</taxon>
        <taxon>Viridiplantae</taxon>
        <taxon>Streptophyta</taxon>
        <taxon>Embryophyta</taxon>
        <taxon>Tracheophyta</taxon>
        <taxon>Spermatophyta</taxon>
        <taxon>Magnoliopsida</taxon>
        <taxon>Magnoliidae</taxon>
        <taxon>Laurales</taxon>
        <taxon>Lauraceae</taxon>
        <taxon>Persea</taxon>
    </lineage>
</organism>
<name>A0ACC2L9Q2_PERAE</name>
<reference evidence="1 2" key="1">
    <citation type="journal article" date="2022" name="Hortic Res">
        <title>A haplotype resolved chromosomal level avocado genome allows analysis of novel avocado genes.</title>
        <authorList>
            <person name="Nath O."/>
            <person name="Fletcher S.J."/>
            <person name="Hayward A."/>
            <person name="Shaw L.M."/>
            <person name="Masouleh A.K."/>
            <person name="Furtado A."/>
            <person name="Henry R.J."/>
            <person name="Mitter N."/>
        </authorList>
    </citation>
    <scope>NUCLEOTIDE SEQUENCE [LARGE SCALE GENOMIC DNA]</scope>
    <source>
        <strain evidence="2">cv. Hass</strain>
    </source>
</reference>
<accession>A0ACC2L9Q2</accession>
<dbReference type="Proteomes" id="UP001234297">
    <property type="component" value="Chromosome 7"/>
</dbReference>
<comment type="caution">
    <text evidence="1">The sequence shown here is derived from an EMBL/GenBank/DDBJ whole genome shotgun (WGS) entry which is preliminary data.</text>
</comment>
<protein>
    <submittedName>
        <fullName evidence="1">Uncharacterized protein</fullName>
    </submittedName>
</protein>